<evidence type="ECO:0000259" key="2">
    <source>
        <dbReference type="Pfam" id="PF00505"/>
    </source>
</evidence>
<feature type="compositionally biased region" description="Basic and acidic residues" evidence="1">
    <location>
        <begin position="81"/>
        <end position="121"/>
    </location>
</feature>
<dbReference type="EMBL" id="JAQQPM010000003">
    <property type="protein sequence ID" value="KAK2069468.1"/>
    <property type="molecule type" value="Genomic_DNA"/>
</dbReference>
<feature type="compositionally biased region" description="Low complexity" evidence="1">
    <location>
        <begin position="62"/>
        <end position="80"/>
    </location>
</feature>
<dbReference type="SUPFAM" id="SSF47095">
    <property type="entry name" value="HMG-box"/>
    <property type="match status" value="2"/>
</dbReference>
<protein>
    <recommendedName>
        <fullName evidence="2">HMG box domain-containing protein</fullName>
    </recommendedName>
</protein>
<dbReference type="Gene3D" id="1.10.30.10">
    <property type="entry name" value="High mobility group box domain"/>
    <property type="match status" value="2"/>
</dbReference>
<gene>
    <name evidence="3" type="ORF">P8C59_004049</name>
</gene>
<evidence type="ECO:0000256" key="1">
    <source>
        <dbReference type="SAM" id="MobiDB-lite"/>
    </source>
</evidence>
<name>A0AAD9MD22_9PEZI</name>
<feature type="domain" description="HMG box" evidence="2">
    <location>
        <begin position="269"/>
        <end position="304"/>
    </location>
</feature>
<evidence type="ECO:0000313" key="4">
    <source>
        <dbReference type="Proteomes" id="UP001217918"/>
    </source>
</evidence>
<dbReference type="AlphaFoldDB" id="A0AAD9MD22"/>
<accession>A0AAD9MD22</accession>
<reference evidence="3" key="1">
    <citation type="journal article" date="2023" name="Mol. Plant Microbe Interact.">
        <title>Elucidating the Obligate Nature and Biological Capacity of an Invasive Fungal Corn Pathogen.</title>
        <authorList>
            <person name="MacCready J.S."/>
            <person name="Roggenkamp E.M."/>
            <person name="Gdanetz K."/>
            <person name="Chilvers M.I."/>
        </authorList>
    </citation>
    <scope>NUCLEOTIDE SEQUENCE</scope>
    <source>
        <strain evidence="3">PM02</strain>
    </source>
</reference>
<sequence length="313" mass="34660">MWQAIGHATARTAHAAKAPVTGATVRLAAISQRRGFFTARVFFAPAGTAKKSKSASKKGSDAPKASKTSAAAKTPATGTADEGRKDRSDASSDRQRNSEAILLERQKRKEEREAKTAERRQKKDKQRMAKARAKARAKATAKNAEVKRKLELEKLKEMSLLEEEPKLGAVNTWGYYVAQHAKGKMSNPEGFTGLVAALQKSYNSMSQAERKSLEDQFEKIQQSNLKIHQAWLQSKTPGEIERANAARSKLKNHFKMKIPARRMLIKDDQAARLIAEKWTTLTDAEKAPYIAASEAQRAKYAEQVQLAILLCPS</sequence>
<feature type="region of interest" description="Disordered" evidence="1">
    <location>
        <begin position="47"/>
        <end position="130"/>
    </location>
</feature>
<dbReference type="Pfam" id="PF00505">
    <property type="entry name" value="HMG_box"/>
    <property type="match status" value="1"/>
</dbReference>
<organism evidence="3 4">
    <name type="scientific">Phyllachora maydis</name>
    <dbReference type="NCBI Taxonomy" id="1825666"/>
    <lineage>
        <taxon>Eukaryota</taxon>
        <taxon>Fungi</taxon>
        <taxon>Dikarya</taxon>
        <taxon>Ascomycota</taxon>
        <taxon>Pezizomycotina</taxon>
        <taxon>Sordariomycetes</taxon>
        <taxon>Sordariomycetidae</taxon>
        <taxon>Phyllachorales</taxon>
        <taxon>Phyllachoraceae</taxon>
        <taxon>Phyllachora</taxon>
    </lineage>
</organism>
<dbReference type="InterPro" id="IPR009071">
    <property type="entry name" value="HMG_box_dom"/>
</dbReference>
<dbReference type="Proteomes" id="UP001217918">
    <property type="component" value="Unassembled WGS sequence"/>
</dbReference>
<dbReference type="InterPro" id="IPR036910">
    <property type="entry name" value="HMG_box_dom_sf"/>
</dbReference>
<proteinExistence type="predicted"/>
<comment type="caution">
    <text evidence="3">The sequence shown here is derived from an EMBL/GenBank/DDBJ whole genome shotgun (WGS) entry which is preliminary data.</text>
</comment>
<evidence type="ECO:0000313" key="3">
    <source>
        <dbReference type="EMBL" id="KAK2069468.1"/>
    </source>
</evidence>
<keyword evidence="4" id="KW-1185">Reference proteome</keyword>